<gene>
    <name evidence="2" type="ORF">E2C01_012175</name>
</gene>
<keyword evidence="3" id="KW-1185">Reference proteome</keyword>
<evidence type="ECO:0000256" key="1">
    <source>
        <dbReference type="SAM" id="MobiDB-lite"/>
    </source>
</evidence>
<dbReference type="Proteomes" id="UP000324222">
    <property type="component" value="Unassembled WGS sequence"/>
</dbReference>
<evidence type="ECO:0000313" key="3">
    <source>
        <dbReference type="Proteomes" id="UP000324222"/>
    </source>
</evidence>
<comment type="caution">
    <text evidence="2">The sequence shown here is derived from an EMBL/GenBank/DDBJ whole genome shotgun (WGS) entry which is preliminary data.</text>
</comment>
<proteinExistence type="predicted"/>
<accession>A0A5B7DDC4</accession>
<protein>
    <submittedName>
        <fullName evidence="2">Uncharacterized protein</fullName>
    </submittedName>
</protein>
<feature type="region of interest" description="Disordered" evidence="1">
    <location>
        <begin position="1"/>
        <end position="50"/>
    </location>
</feature>
<evidence type="ECO:0000313" key="2">
    <source>
        <dbReference type="EMBL" id="MPC19264.1"/>
    </source>
</evidence>
<dbReference type="EMBL" id="VSRR010000755">
    <property type="protein sequence ID" value="MPC19264.1"/>
    <property type="molecule type" value="Genomic_DNA"/>
</dbReference>
<feature type="compositionally biased region" description="Polar residues" evidence="1">
    <location>
        <begin position="1"/>
        <end position="12"/>
    </location>
</feature>
<reference evidence="2 3" key="1">
    <citation type="submission" date="2019-05" db="EMBL/GenBank/DDBJ databases">
        <title>Another draft genome of Portunus trituberculatus and its Hox gene families provides insights of decapod evolution.</title>
        <authorList>
            <person name="Jeong J.-H."/>
            <person name="Song I."/>
            <person name="Kim S."/>
            <person name="Choi T."/>
            <person name="Kim D."/>
            <person name="Ryu S."/>
            <person name="Kim W."/>
        </authorList>
    </citation>
    <scope>NUCLEOTIDE SEQUENCE [LARGE SCALE GENOMIC DNA]</scope>
    <source>
        <tissue evidence="2">Muscle</tissue>
    </source>
</reference>
<dbReference type="AlphaFoldDB" id="A0A5B7DDC4"/>
<name>A0A5B7DDC4_PORTR</name>
<sequence>MHSVISEITSLVSRGARLDHHSPRRNKYTISPTPATQHHRHHLPSPCDHHQLIGPRVHKEPPQQRKKEQAGGFAAARARGGLVTKRCGVKRTHGVFPRHVAPLARG</sequence>
<organism evidence="2 3">
    <name type="scientific">Portunus trituberculatus</name>
    <name type="common">Swimming crab</name>
    <name type="synonym">Neptunus trituberculatus</name>
    <dbReference type="NCBI Taxonomy" id="210409"/>
    <lineage>
        <taxon>Eukaryota</taxon>
        <taxon>Metazoa</taxon>
        <taxon>Ecdysozoa</taxon>
        <taxon>Arthropoda</taxon>
        <taxon>Crustacea</taxon>
        <taxon>Multicrustacea</taxon>
        <taxon>Malacostraca</taxon>
        <taxon>Eumalacostraca</taxon>
        <taxon>Eucarida</taxon>
        <taxon>Decapoda</taxon>
        <taxon>Pleocyemata</taxon>
        <taxon>Brachyura</taxon>
        <taxon>Eubrachyura</taxon>
        <taxon>Portunoidea</taxon>
        <taxon>Portunidae</taxon>
        <taxon>Portuninae</taxon>
        <taxon>Portunus</taxon>
    </lineage>
</organism>